<dbReference type="InterPro" id="IPR025966">
    <property type="entry name" value="OppC_N"/>
</dbReference>
<gene>
    <name evidence="12" type="primary">oppC_2</name>
    <name evidence="12" type="ORF">bsdE14_34510</name>
</gene>
<dbReference type="Proteomes" id="UP001208567">
    <property type="component" value="Unassembled WGS sequence"/>
</dbReference>
<dbReference type="PROSITE" id="PS50928">
    <property type="entry name" value="ABC_TM1"/>
    <property type="match status" value="1"/>
</dbReference>
<evidence type="ECO:0000256" key="7">
    <source>
        <dbReference type="ARBA" id="ARBA00022989"/>
    </source>
</evidence>
<comment type="similarity">
    <text evidence="9">Belongs to the binding-protein-dependent transport system permease family. OppBC subfamily.</text>
</comment>
<evidence type="ECO:0000256" key="4">
    <source>
        <dbReference type="ARBA" id="ARBA00022692"/>
    </source>
</evidence>
<protein>
    <submittedName>
        <fullName evidence="12">Diguanylate cyclase</fullName>
    </submittedName>
</protein>
<dbReference type="InterPro" id="IPR000515">
    <property type="entry name" value="MetI-like"/>
</dbReference>
<evidence type="ECO:0000313" key="12">
    <source>
        <dbReference type="EMBL" id="GLC32041.1"/>
    </source>
</evidence>
<keyword evidence="8 10" id="KW-0472">Membrane</keyword>
<sequence length="304" mass="33216">MEEALEDKFRIVGGQNLCIEEEEVFSTSYWKNTKRKLLNNKVAILSIIILAAILALIFIGPKIFQYGINVPNFKLKNAKPTLEHPFGTDFLGRDIFVRVCYGTQTTLLIGVCGALLNTAIGSIFGAVSGFFGGLTDNIIMRIVEILLCIPTFILAIVISMFYRSGAIALIIAISINGWCNAARLIRGQTLQICNQEYIMAAQALGAEPARIITKHLISNVISIIIVSGTLEIPLVMLSEAFLTFIGCGIAEPQISLGLVTKIGYDNFIFYPYQVIIPGLFMTLVILCFNLIGDGLSDALDPSII</sequence>
<dbReference type="CDD" id="cd06261">
    <property type="entry name" value="TM_PBP2"/>
    <property type="match status" value="1"/>
</dbReference>
<feature type="transmembrane region" description="Helical" evidence="10">
    <location>
        <begin position="216"/>
        <end position="235"/>
    </location>
</feature>
<feature type="transmembrane region" description="Helical" evidence="10">
    <location>
        <begin position="42"/>
        <end position="64"/>
    </location>
</feature>
<accession>A0ABQ5NA39</accession>
<feature type="domain" description="ABC transmembrane type-1" evidence="11">
    <location>
        <begin position="103"/>
        <end position="292"/>
    </location>
</feature>
<dbReference type="Gene3D" id="1.10.3720.10">
    <property type="entry name" value="MetI-like"/>
    <property type="match status" value="1"/>
</dbReference>
<evidence type="ECO:0000256" key="2">
    <source>
        <dbReference type="ARBA" id="ARBA00022448"/>
    </source>
</evidence>
<evidence type="ECO:0000256" key="6">
    <source>
        <dbReference type="ARBA" id="ARBA00022927"/>
    </source>
</evidence>
<keyword evidence="4 10" id="KW-0812">Transmembrane</keyword>
<feature type="transmembrane region" description="Helical" evidence="10">
    <location>
        <begin position="267"/>
        <end position="291"/>
    </location>
</feature>
<keyword evidence="6" id="KW-0653">Protein transport</keyword>
<organism evidence="12 13">
    <name type="scientific">Clostridium omnivorum</name>
    <dbReference type="NCBI Taxonomy" id="1604902"/>
    <lineage>
        <taxon>Bacteria</taxon>
        <taxon>Bacillati</taxon>
        <taxon>Bacillota</taxon>
        <taxon>Clostridia</taxon>
        <taxon>Eubacteriales</taxon>
        <taxon>Clostridiaceae</taxon>
        <taxon>Clostridium</taxon>
    </lineage>
</organism>
<dbReference type="Pfam" id="PF00528">
    <property type="entry name" value="BPD_transp_1"/>
    <property type="match status" value="1"/>
</dbReference>
<dbReference type="InterPro" id="IPR050366">
    <property type="entry name" value="BP-dependent_transpt_permease"/>
</dbReference>
<dbReference type="InterPro" id="IPR035906">
    <property type="entry name" value="MetI-like_sf"/>
</dbReference>
<keyword evidence="13" id="KW-1185">Reference proteome</keyword>
<keyword evidence="3" id="KW-1003">Cell membrane</keyword>
<dbReference type="RefSeq" id="WP_264851352.1">
    <property type="nucleotide sequence ID" value="NZ_BRXR01000001.1"/>
</dbReference>
<comment type="subcellular location">
    <subcellularLocation>
        <location evidence="1 10">Cell membrane</location>
        <topology evidence="1 10">Multi-pass membrane protein</topology>
    </subcellularLocation>
</comment>
<feature type="transmembrane region" description="Helical" evidence="10">
    <location>
        <begin position="138"/>
        <end position="161"/>
    </location>
</feature>
<evidence type="ECO:0000256" key="10">
    <source>
        <dbReference type="RuleBase" id="RU363032"/>
    </source>
</evidence>
<keyword evidence="5" id="KW-0571">Peptide transport</keyword>
<keyword evidence="7 10" id="KW-1133">Transmembrane helix</keyword>
<evidence type="ECO:0000256" key="5">
    <source>
        <dbReference type="ARBA" id="ARBA00022856"/>
    </source>
</evidence>
<keyword evidence="2 10" id="KW-0813">Transport</keyword>
<evidence type="ECO:0000313" key="13">
    <source>
        <dbReference type="Proteomes" id="UP001208567"/>
    </source>
</evidence>
<name>A0ABQ5NA39_9CLOT</name>
<evidence type="ECO:0000256" key="3">
    <source>
        <dbReference type="ARBA" id="ARBA00022475"/>
    </source>
</evidence>
<dbReference type="Pfam" id="PF12911">
    <property type="entry name" value="OppC_N"/>
    <property type="match status" value="1"/>
</dbReference>
<dbReference type="EMBL" id="BRXR01000001">
    <property type="protein sequence ID" value="GLC32041.1"/>
    <property type="molecule type" value="Genomic_DNA"/>
</dbReference>
<comment type="caution">
    <text evidence="12">The sequence shown here is derived from an EMBL/GenBank/DDBJ whole genome shotgun (WGS) entry which is preliminary data.</text>
</comment>
<evidence type="ECO:0000259" key="11">
    <source>
        <dbReference type="PROSITE" id="PS50928"/>
    </source>
</evidence>
<proteinExistence type="inferred from homology"/>
<evidence type="ECO:0000256" key="9">
    <source>
        <dbReference type="ARBA" id="ARBA00024202"/>
    </source>
</evidence>
<dbReference type="SUPFAM" id="SSF161098">
    <property type="entry name" value="MetI-like"/>
    <property type="match status" value="1"/>
</dbReference>
<evidence type="ECO:0000256" key="8">
    <source>
        <dbReference type="ARBA" id="ARBA00023136"/>
    </source>
</evidence>
<dbReference type="PANTHER" id="PTHR43386">
    <property type="entry name" value="OLIGOPEPTIDE TRANSPORT SYSTEM PERMEASE PROTEIN APPC"/>
    <property type="match status" value="1"/>
</dbReference>
<feature type="transmembrane region" description="Helical" evidence="10">
    <location>
        <begin position="107"/>
        <end position="131"/>
    </location>
</feature>
<reference evidence="12 13" key="1">
    <citation type="journal article" date="2024" name="Int. J. Syst. Evol. Microbiol.">
        <title>Clostridium omnivorum sp. nov., isolated from anoxic soil under the treatment of reductive soil disinfestation.</title>
        <authorList>
            <person name="Ueki A."/>
            <person name="Tonouchi A."/>
            <person name="Kaku N."/>
            <person name="Honma S."/>
            <person name="Ueki K."/>
        </authorList>
    </citation>
    <scope>NUCLEOTIDE SEQUENCE [LARGE SCALE GENOMIC DNA]</scope>
    <source>
        <strain evidence="12 13">E14</strain>
    </source>
</reference>
<feature type="transmembrane region" description="Helical" evidence="10">
    <location>
        <begin position="167"/>
        <end position="185"/>
    </location>
</feature>
<dbReference type="PANTHER" id="PTHR43386:SF24">
    <property type="entry name" value="OLIGOPEPTIDE TRANSPORT SYSTEM PERMEASE PROTEIN AMID"/>
    <property type="match status" value="1"/>
</dbReference>
<evidence type="ECO:0000256" key="1">
    <source>
        <dbReference type="ARBA" id="ARBA00004651"/>
    </source>
</evidence>